<proteinExistence type="predicted"/>
<evidence type="ECO:0000259" key="3">
    <source>
        <dbReference type="PROSITE" id="PS51352"/>
    </source>
</evidence>
<dbReference type="GO" id="GO:0016209">
    <property type="term" value="F:antioxidant activity"/>
    <property type="evidence" value="ECO:0007669"/>
    <property type="project" value="InterPro"/>
</dbReference>
<feature type="domain" description="Thioredoxin" evidence="3">
    <location>
        <begin position="20"/>
        <end position="160"/>
    </location>
</feature>
<dbReference type="InterPro" id="IPR017937">
    <property type="entry name" value="Thioredoxin_CS"/>
</dbReference>
<feature type="chain" id="PRO_5022158059" evidence="2">
    <location>
        <begin position="20"/>
        <end position="160"/>
    </location>
</feature>
<dbReference type="PANTHER" id="PTHR42852:SF13">
    <property type="entry name" value="PROTEIN DIPZ"/>
    <property type="match status" value="1"/>
</dbReference>
<dbReference type="EMBL" id="VKGK01000047">
    <property type="protein sequence ID" value="TRY11450.1"/>
    <property type="molecule type" value="Genomic_DNA"/>
</dbReference>
<dbReference type="CDD" id="cd02966">
    <property type="entry name" value="TlpA_like_family"/>
    <property type="match status" value="1"/>
</dbReference>
<dbReference type="InterPro" id="IPR013766">
    <property type="entry name" value="Thioredoxin_domain"/>
</dbReference>
<gene>
    <name evidence="4" type="ORF">FN961_23820</name>
</gene>
<comment type="caution">
    <text evidence="4">The sequence shown here is derived from an EMBL/GenBank/DDBJ whole genome shotgun (WGS) entry which is preliminary data.</text>
</comment>
<accession>A0A553JG87</accession>
<evidence type="ECO:0000313" key="4">
    <source>
        <dbReference type="EMBL" id="TRY11450.1"/>
    </source>
</evidence>
<dbReference type="Gene3D" id="3.40.30.10">
    <property type="entry name" value="Glutaredoxin"/>
    <property type="match status" value="1"/>
</dbReference>
<dbReference type="OrthoDB" id="9799347at2"/>
<keyword evidence="1" id="KW-0676">Redox-active center</keyword>
<dbReference type="AlphaFoldDB" id="A0A553JG87"/>
<dbReference type="Pfam" id="PF00578">
    <property type="entry name" value="AhpC-TSA"/>
    <property type="match status" value="1"/>
</dbReference>
<dbReference type="PROSITE" id="PS00194">
    <property type="entry name" value="THIOREDOXIN_1"/>
    <property type="match status" value="1"/>
</dbReference>
<dbReference type="Proteomes" id="UP000318126">
    <property type="component" value="Unassembled WGS sequence"/>
</dbReference>
<name>A0A553JG87_SHEHA</name>
<sequence length="160" mass="17573">MKLLKSVLLLILLNGTSQAMEMLNMAPDFSLPDPQGKVHTLAEYKGKPLILHFWATWCPYCKKLQPGLDSIAKDYKDADLQVLGISFNEDDGAMPGEMLKKRGIHFPTLINGESVAKSYGVPGTPTTVFINRAGEIVWVTNISDPNDPSLNAAAEFILKN</sequence>
<keyword evidence="2" id="KW-0732">Signal</keyword>
<protein>
    <submittedName>
        <fullName evidence="4">TlpA family protein disulfide reductase</fullName>
    </submittedName>
</protein>
<feature type="signal peptide" evidence="2">
    <location>
        <begin position="1"/>
        <end position="19"/>
    </location>
</feature>
<dbReference type="PANTHER" id="PTHR42852">
    <property type="entry name" value="THIOL:DISULFIDE INTERCHANGE PROTEIN DSBE"/>
    <property type="match status" value="1"/>
</dbReference>
<evidence type="ECO:0000256" key="2">
    <source>
        <dbReference type="SAM" id="SignalP"/>
    </source>
</evidence>
<dbReference type="InterPro" id="IPR000866">
    <property type="entry name" value="AhpC/TSA"/>
</dbReference>
<dbReference type="InterPro" id="IPR036249">
    <property type="entry name" value="Thioredoxin-like_sf"/>
</dbReference>
<dbReference type="InterPro" id="IPR050553">
    <property type="entry name" value="Thioredoxin_ResA/DsbE_sf"/>
</dbReference>
<reference evidence="5" key="1">
    <citation type="submission" date="2019-07" db="EMBL/GenBank/DDBJ databases">
        <title>Shewanella sp. YLB-08 draft genomic sequence.</title>
        <authorList>
            <person name="Yu L."/>
        </authorList>
    </citation>
    <scope>NUCLEOTIDE SEQUENCE [LARGE SCALE GENOMIC DNA]</scope>
    <source>
        <strain evidence="5">JCM 20706</strain>
    </source>
</reference>
<dbReference type="PROSITE" id="PS51352">
    <property type="entry name" value="THIOREDOXIN_2"/>
    <property type="match status" value="1"/>
</dbReference>
<evidence type="ECO:0000313" key="5">
    <source>
        <dbReference type="Proteomes" id="UP000318126"/>
    </source>
</evidence>
<organism evidence="4 5">
    <name type="scientific">Shewanella hanedai</name>
    <name type="common">Alteromonas hanedai</name>
    <dbReference type="NCBI Taxonomy" id="25"/>
    <lineage>
        <taxon>Bacteria</taxon>
        <taxon>Pseudomonadati</taxon>
        <taxon>Pseudomonadota</taxon>
        <taxon>Gammaproteobacteria</taxon>
        <taxon>Alteromonadales</taxon>
        <taxon>Shewanellaceae</taxon>
        <taxon>Shewanella</taxon>
    </lineage>
</organism>
<dbReference type="SUPFAM" id="SSF52833">
    <property type="entry name" value="Thioredoxin-like"/>
    <property type="match status" value="1"/>
</dbReference>
<keyword evidence="5" id="KW-1185">Reference proteome</keyword>
<dbReference type="GO" id="GO:0015036">
    <property type="term" value="F:disulfide oxidoreductase activity"/>
    <property type="evidence" value="ECO:0007669"/>
    <property type="project" value="UniProtKB-ARBA"/>
</dbReference>
<evidence type="ECO:0000256" key="1">
    <source>
        <dbReference type="ARBA" id="ARBA00023284"/>
    </source>
</evidence>